<proteinExistence type="predicted"/>
<dbReference type="VEuPathDB" id="GiardiaDB:QR46_3869"/>
<dbReference type="OrthoDB" id="10251183at2759"/>
<protein>
    <submittedName>
        <fullName evidence="2">Uncharacterized protein</fullName>
    </submittedName>
</protein>
<organism evidence="2 3">
    <name type="scientific">Giardia duodenalis assemblage B</name>
    <dbReference type="NCBI Taxonomy" id="1394984"/>
    <lineage>
        <taxon>Eukaryota</taxon>
        <taxon>Metamonada</taxon>
        <taxon>Diplomonadida</taxon>
        <taxon>Hexamitidae</taxon>
        <taxon>Giardiinae</taxon>
        <taxon>Giardia</taxon>
    </lineage>
</organism>
<accession>A0A132NPX1</accession>
<reference evidence="2 3" key="1">
    <citation type="journal article" date="2015" name="Mol. Biochem. Parasitol.">
        <title>Identification of polymorphic genes for use in assemblage B genotyping assays through comparative genomics of multiple assemblage B Giardia duodenalis isolates.</title>
        <authorList>
            <person name="Wielinga C."/>
            <person name="Thompson R.C."/>
            <person name="Monis P."/>
            <person name="Ryan U."/>
        </authorList>
    </citation>
    <scope>NUCLEOTIDE SEQUENCE [LARGE SCALE GENOMIC DNA]</scope>
    <source>
        <strain evidence="2 3">BAH15c1</strain>
    </source>
</reference>
<comment type="caution">
    <text evidence="2">The sequence shown here is derived from an EMBL/GenBank/DDBJ whole genome shotgun (WGS) entry which is preliminary data.</text>
</comment>
<dbReference type="EMBL" id="JXTI01000133">
    <property type="protein sequence ID" value="KWX12139.1"/>
    <property type="molecule type" value="Genomic_DNA"/>
</dbReference>
<evidence type="ECO:0000313" key="2">
    <source>
        <dbReference type="EMBL" id="KWX12139.1"/>
    </source>
</evidence>
<dbReference type="Proteomes" id="UP000070089">
    <property type="component" value="Unassembled WGS sequence"/>
</dbReference>
<dbReference type="GO" id="GO:0005730">
    <property type="term" value="C:nucleolus"/>
    <property type="evidence" value="ECO:0007669"/>
    <property type="project" value="TreeGrafter"/>
</dbReference>
<evidence type="ECO:0000256" key="1">
    <source>
        <dbReference type="SAM" id="MobiDB-lite"/>
    </source>
</evidence>
<feature type="compositionally biased region" description="Basic and acidic residues" evidence="1">
    <location>
        <begin position="188"/>
        <end position="199"/>
    </location>
</feature>
<sequence length="336" mass="37957">MQLFEDDGSEQKLAQAKEVYKQYTLLNDLVGLRINFEKILEQASLLPDSASLPLFQADTMLNEVLKNTSQKAVQLVKVIVGLNNTVREIEASAVKLLDDRGWFAPTFDESSSDEFLSTMTSFLETIHGGLSSIDQTSNLVIINQSISGQVSYLLQDMERYARRIHTNLRGVVPLGIPTPYNATNALTNKDKNGGDHSEQSDYSDGFNEHERTSKNPISLLEGEEAMNQDNGERNTSLHEKNAPEIWRGCFCDPDFLVTLCQDVMQSGSASNPMAVMEQLKRLQAKKASTRPRRDRLINKDRMVNTKKIHKKLENFVTPLRRPDSKYLKMVRGNLFK</sequence>
<evidence type="ECO:0000313" key="3">
    <source>
        <dbReference type="Proteomes" id="UP000070089"/>
    </source>
</evidence>
<name>A0A132NPX1_GIAIN</name>
<dbReference type="InterPro" id="IPR039223">
    <property type="entry name" value="AATF/Bfr2"/>
</dbReference>
<dbReference type="AlphaFoldDB" id="A0A132NPX1"/>
<gene>
    <name evidence="2" type="ORF">QR46_3869</name>
</gene>
<feature type="region of interest" description="Disordered" evidence="1">
    <location>
        <begin position="183"/>
        <end position="220"/>
    </location>
</feature>
<dbReference type="PANTHER" id="PTHR15565">
    <property type="entry name" value="AATF PROTEIN APOPTOSIS ANTAGONIZING TRANSCRIPTION FACTOR"/>
    <property type="match status" value="1"/>
</dbReference>
<dbReference type="PANTHER" id="PTHR15565:SF0">
    <property type="entry name" value="PROTEIN AATF"/>
    <property type="match status" value="1"/>
</dbReference>